<organism evidence="2 3">
    <name type="scientific">Cinara cedri</name>
    <dbReference type="NCBI Taxonomy" id="506608"/>
    <lineage>
        <taxon>Eukaryota</taxon>
        <taxon>Metazoa</taxon>
        <taxon>Ecdysozoa</taxon>
        <taxon>Arthropoda</taxon>
        <taxon>Hexapoda</taxon>
        <taxon>Insecta</taxon>
        <taxon>Pterygota</taxon>
        <taxon>Neoptera</taxon>
        <taxon>Paraneoptera</taxon>
        <taxon>Hemiptera</taxon>
        <taxon>Sternorrhyncha</taxon>
        <taxon>Aphidomorpha</taxon>
        <taxon>Aphidoidea</taxon>
        <taxon>Aphididae</taxon>
        <taxon>Lachninae</taxon>
        <taxon>Cinara</taxon>
    </lineage>
</organism>
<sequence length="94" mass="10558">MPTKFQNEQFFEILLRKYETRKIEFQSSYDVGESCGKKNRLLPPHRVRPGRRLDATDKTHDANTAVTETTTADTVSGTAFAKVSYFPSSVISAA</sequence>
<evidence type="ECO:0000313" key="2">
    <source>
        <dbReference type="EMBL" id="VVC41702.1"/>
    </source>
</evidence>
<proteinExistence type="predicted"/>
<feature type="compositionally biased region" description="Basic residues" evidence="1">
    <location>
        <begin position="37"/>
        <end position="50"/>
    </location>
</feature>
<feature type="compositionally biased region" description="Basic and acidic residues" evidence="1">
    <location>
        <begin position="51"/>
        <end position="60"/>
    </location>
</feature>
<name>A0A5E4ND37_9HEMI</name>
<dbReference type="EMBL" id="CABPRJ010001924">
    <property type="protein sequence ID" value="VVC41702.1"/>
    <property type="molecule type" value="Genomic_DNA"/>
</dbReference>
<feature type="region of interest" description="Disordered" evidence="1">
    <location>
        <begin position="36"/>
        <end position="60"/>
    </location>
</feature>
<reference evidence="2 3" key="1">
    <citation type="submission" date="2019-08" db="EMBL/GenBank/DDBJ databases">
        <authorList>
            <person name="Alioto T."/>
            <person name="Alioto T."/>
            <person name="Gomez Garrido J."/>
        </authorList>
    </citation>
    <scope>NUCLEOTIDE SEQUENCE [LARGE SCALE GENOMIC DNA]</scope>
</reference>
<keyword evidence="3" id="KW-1185">Reference proteome</keyword>
<protein>
    <submittedName>
        <fullName evidence="2">Uncharacterized protein</fullName>
    </submittedName>
</protein>
<gene>
    <name evidence="2" type="ORF">CINCED_3A015656</name>
</gene>
<dbReference type="Proteomes" id="UP000325440">
    <property type="component" value="Unassembled WGS sequence"/>
</dbReference>
<dbReference type="AlphaFoldDB" id="A0A5E4ND37"/>
<evidence type="ECO:0000256" key="1">
    <source>
        <dbReference type="SAM" id="MobiDB-lite"/>
    </source>
</evidence>
<evidence type="ECO:0000313" key="3">
    <source>
        <dbReference type="Proteomes" id="UP000325440"/>
    </source>
</evidence>
<accession>A0A5E4ND37</accession>